<gene>
    <name evidence="3" type="ORF">WN944_017070</name>
</gene>
<name>A0AAP0QSN5_9ROSI</name>
<evidence type="ECO:0000313" key="4">
    <source>
        <dbReference type="Proteomes" id="UP001428341"/>
    </source>
</evidence>
<comment type="caution">
    <text evidence="3">The sequence shown here is derived from an EMBL/GenBank/DDBJ whole genome shotgun (WGS) entry which is preliminary data.</text>
</comment>
<dbReference type="SUPFAM" id="SSF53335">
    <property type="entry name" value="S-adenosyl-L-methionine-dependent methyltransferases"/>
    <property type="match status" value="1"/>
</dbReference>
<dbReference type="InterPro" id="IPR029063">
    <property type="entry name" value="SAM-dependent_MTases_sf"/>
</dbReference>
<evidence type="ECO:0000256" key="1">
    <source>
        <dbReference type="ARBA" id="ARBA00022603"/>
    </source>
</evidence>
<keyword evidence="1" id="KW-0489">Methyltransferase</keyword>
<dbReference type="Pfam" id="PF04072">
    <property type="entry name" value="LCM"/>
    <property type="match status" value="1"/>
</dbReference>
<reference evidence="3 4" key="1">
    <citation type="submission" date="2024-05" db="EMBL/GenBank/DDBJ databases">
        <title>Haplotype-resolved chromosome-level genome assembly of Huyou (Citrus changshanensis).</title>
        <authorList>
            <person name="Miao C."/>
            <person name="Chen W."/>
            <person name="Wu Y."/>
            <person name="Wang L."/>
            <person name="Zhao S."/>
            <person name="Grierson D."/>
            <person name="Xu C."/>
            <person name="Chen K."/>
        </authorList>
    </citation>
    <scope>NUCLEOTIDE SEQUENCE [LARGE SCALE GENOMIC DNA]</scope>
    <source>
        <strain evidence="3">01-14</strain>
        <tissue evidence="3">Leaf</tissue>
    </source>
</reference>
<protein>
    <recommendedName>
        <fullName evidence="5">S-adenosyl-L-methionine-dependent methyltransferase</fullName>
    </recommendedName>
</protein>
<organism evidence="3 4">
    <name type="scientific">Citrus x changshan-huyou</name>
    <dbReference type="NCBI Taxonomy" id="2935761"/>
    <lineage>
        <taxon>Eukaryota</taxon>
        <taxon>Viridiplantae</taxon>
        <taxon>Streptophyta</taxon>
        <taxon>Embryophyta</taxon>
        <taxon>Tracheophyta</taxon>
        <taxon>Spermatophyta</taxon>
        <taxon>Magnoliopsida</taxon>
        <taxon>eudicotyledons</taxon>
        <taxon>Gunneridae</taxon>
        <taxon>Pentapetalae</taxon>
        <taxon>rosids</taxon>
        <taxon>malvids</taxon>
        <taxon>Sapindales</taxon>
        <taxon>Rutaceae</taxon>
        <taxon>Aurantioideae</taxon>
        <taxon>Citrus</taxon>
    </lineage>
</organism>
<dbReference type="Proteomes" id="UP001428341">
    <property type="component" value="Unassembled WGS sequence"/>
</dbReference>
<sequence length="377" mass="42583">MAGQLPMLFRPFEEAQLLAPSQRNACRPAAFYNFQCHVYGSLEQTSEITKPQWSCCQSQSMECLLRFANAPAVATLSTLRFNDKSKTKKHGVLLRAKLDGENDPLLQSAVNAASLRFQETHRPEPLFVDPYAGCLVPPDVQMDLKKYSHHYCLTTKFIDDKLLRTVNHMDGLKQVVLLTDGMDTRPYRLNWPTSTIIFDISPERIFKISAEKLEGVGAKIPRSCLFLHVPLESSNIQQALCAKGFNGNRPSVWAIQGLPVMTLASFEDVLLLVGSLAMNKCLFLGELPAWLTETEFGNKSTTEKWMDKLFMSNGFGVGMVSYKEVASSLGKELAPGYYKNILFLAEQLRFSDDQMDTWRRELQRVEEEGDEEGFEEL</sequence>
<dbReference type="Gene3D" id="3.40.50.150">
    <property type="entry name" value="Vaccinia Virus protein VP39"/>
    <property type="match status" value="1"/>
</dbReference>
<keyword evidence="2" id="KW-0808">Transferase</keyword>
<dbReference type="AlphaFoldDB" id="A0AAP0QSN5"/>
<dbReference type="GO" id="GO:0008168">
    <property type="term" value="F:methyltransferase activity"/>
    <property type="evidence" value="ECO:0007669"/>
    <property type="project" value="UniProtKB-KW"/>
</dbReference>
<proteinExistence type="predicted"/>
<dbReference type="GO" id="GO:0032259">
    <property type="term" value="P:methylation"/>
    <property type="evidence" value="ECO:0007669"/>
    <property type="project" value="UniProtKB-KW"/>
</dbReference>
<dbReference type="InterPro" id="IPR007213">
    <property type="entry name" value="Ppm1/Ppm2/Tcmp"/>
</dbReference>
<keyword evidence="4" id="KW-1185">Reference proteome</keyword>
<dbReference type="PANTHER" id="PTHR43619">
    <property type="entry name" value="S-ADENOSYL-L-METHIONINE-DEPENDENT METHYLTRANSFERASE YKTD-RELATED"/>
    <property type="match status" value="1"/>
</dbReference>
<evidence type="ECO:0000313" key="3">
    <source>
        <dbReference type="EMBL" id="KAK9201862.1"/>
    </source>
</evidence>
<dbReference type="PANTHER" id="PTHR43619:SF2">
    <property type="entry name" value="S-ADENOSYL-L-METHIONINE-DEPENDENT METHYLTRANSFERASES SUPERFAMILY PROTEIN"/>
    <property type="match status" value="1"/>
</dbReference>
<dbReference type="EMBL" id="JBCGBO010000005">
    <property type="protein sequence ID" value="KAK9201862.1"/>
    <property type="molecule type" value="Genomic_DNA"/>
</dbReference>
<accession>A0AAP0QSN5</accession>
<evidence type="ECO:0008006" key="5">
    <source>
        <dbReference type="Google" id="ProtNLM"/>
    </source>
</evidence>
<evidence type="ECO:0000256" key="2">
    <source>
        <dbReference type="ARBA" id="ARBA00022679"/>
    </source>
</evidence>